<reference evidence="1" key="2">
    <citation type="journal article" date="2022" name="Microbiol. Resour. Announc.">
        <title>Metagenome Sequencing to Explore Phylogenomics of Terrestrial Cyanobacteria.</title>
        <authorList>
            <person name="Ward R.D."/>
            <person name="Stajich J.E."/>
            <person name="Johansen J.R."/>
            <person name="Huntemann M."/>
            <person name="Clum A."/>
            <person name="Foster B."/>
            <person name="Foster B."/>
            <person name="Roux S."/>
            <person name="Palaniappan K."/>
            <person name="Varghese N."/>
            <person name="Mukherjee S."/>
            <person name="Reddy T.B.K."/>
            <person name="Daum C."/>
            <person name="Copeland A."/>
            <person name="Chen I.A."/>
            <person name="Ivanova N.N."/>
            <person name="Kyrpides N.C."/>
            <person name="Shapiro N."/>
            <person name="Eloe-Fadrosh E.A."/>
            <person name="Pietrasiak N."/>
        </authorList>
    </citation>
    <scope>NUCLEOTIDE SEQUENCE</scope>
    <source>
        <strain evidence="1">JT2-VF2</strain>
    </source>
</reference>
<dbReference type="EMBL" id="JAHHHN010000001">
    <property type="protein sequence ID" value="MBW4559706.1"/>
    <property type="molecule type" value="Genomic_DNA"/>
</dbReference>
<reference evidence="1" key="1">
    <citation type="submission" date="2021-05" db="EMBL/GenBank/DDBJ databases">
        <authorList>
            <person name="Pietrasiak N."/>
            <person name="Ward R."/>
            <person name="Stajich J.E."/>
            <person name="Kurbessoian T."/>
        </authorList>
    </citation>
    <scope>NUCLEOTIDE SEQUENCE</scope>
    <source>
        <strain evidence="1">JT2-VF2</strain>
    </source>
</reference>
<protein>
    <submittedName>
        <fullName evidence="1">Uncharacterized protein</fullName>
    </submittedName>
</protein>
<evidence type="ECO:0000313" key="2">
    <source>
        <dbReference type="Proteomes" id="UP000715781"/>
    </source>
</evidence>
<proteinExistence type="predicted"/>
<dbReference type="AlphaFoldDB" id="A0A951PTK3"/>
<name>A0A951PTK3_9NOST</name>
<dbReference type="Proteomes" id="UP000715781">
    <property type="component" value="Unassembled WGS sequence"/>
</dbReference>
<organism evidence="1 2">
    <name type="scientific">Mojavia pulchra JT2-VF2</name>
    <dbReference type="NCBI Taxonomy" id="287848"/>
    <lineage>
        <taxon>Bacteria</taxon>
        <taxon>Bacillati</taxon>
        <taxon>Cyanobacteriota</taxon>
        <taxon>Cyanophyceae</taxon>
        <taxon>Nostocales</taxon>
        <taxon>Nostocaceae</taxon>
    </lineage>
</organism>
<sequence>MAKDVKAIIYTHIFNHSRRGVCSNQNQQTNQLKISYLAISLFIKAVIASS</sequence>
<accession>A0A951PTK3</accession>
<comment type="caution">
    <text evidence="1">The sequence shown here is derived from an EMBL/GenBank/DDBJ whole genome shotgun (WGS) entry which is preliminary data.</text>
</comment>
<evidence type="ECO:0000313" key="1">
    <source>
        <dbReference type="EMBL" id="MBW4559706.1"/>
    </source>
</evidence>
<gene>
    <name evidence="1" type="ORF">KME32_00885</name>
</gene>